<feature type="region of interest" description="Disordered" evidence="1">
    <location>
        <begin position="206"/>
        <end position="271"/>
    </location>
</feature>
<protein>
    <submittedName>
        <fullName evidence="2">Uncharacterized protein</fullName>
    </submittedName>
</protein>
<feature type="compositionally biased region" description="Low complexity" evidence="1">
    <location>
        <begin position="142"/>
        <end position="151"/>
    </location>
</feature>
<organism evidence="2 3">
    <name type="scientific">Hohenbuehelia grisea</name>
    <dbReference type="NCBI Taxonomy" id="104357"/>
    <lineage>
        <taxon>Eukaryota</taxon>
        <taxon>Fungi</taxon>
        <taxon>Dikarya</taxon>
        <taxon>Basidiomycota</taxon>
        <taxon>Agaricomycotina</taxon>
        <taxon>Agaricomycetes</taxon>
        <taxon>Agaricomycetidae</taxon>
        <taxon>Agaricales</taxon>
        <taxon>Pleurotineae</taxon>
        <taxon>Pleurotaceae</taxon>
        <taxon>Hohenbuehelia</taxon>
    </lineage>
</organism>
<dbReference type="Proteomes" id="UP001556367">
    <property type="component" value="Unassembled WGS sequence"/>
</dbReference>
<feature type="region of interest" description="Disordered" evidence="1">
    <location>
        <begin position="1"/>
        <end position="23"/>
    </location>
</feature>
<feature type="compositionally biased region" description="Polar residues" evidence="1">
    <location>
        <begin position="425"/>
        <end position="441"/>
    </location>
</feature>
<sequence length="677" mass="73140">MTAYDHTQSPADQEASHSTTTTLEDIPRMYRREWKYNKPHLPQSTSLPCLQPFPTGRRPIFTCRNCGFTNTVIDLCLWCCWSSDEAKAAFERSMPLRRRASAPPRVFWQASPSSSRSVSPASREICKRAHTAIDILVPAASCPPHASPSSSEGHAERPSITVSLPAPVPTRGIGSATPDIGARDEVTTETRFSIMRDWVSYSAGLTSPPTLAPPNCSDSGHSPRSARLTRDPATGASSRRYSAIRLQQGLPAKANSPRAESPYNSDTIVPTRPSVYVHDNTRQLRRLHTHTRSEILSNMNTHHSHESVTSHAITNNSIPVASGAHAKPIAHMESLTIVDFPSTPVDNLSQHVPPSSAPPLRTIRRKTSITCLRSQHVRVSAPPPQSPVTRSVFVSPESALAPRAQSFAPRHRVGDEAAHTAVSFGETSRSVHTRSRSQPSSVRIGHPQRPYYSIIRKNMQPFSPPYSSQPPSPARQRPMSLSPSELTPGLSPSSALWSSRSSSPSPSSVATPTWVPASAAAHSRCASRASSYGHHGPPSFLDVDVDDEDYLFSSLTPAARAHPPRGTCASDPYLGAGDAGSMYRPLGLNLGFGAVAHGLGLRGAGRASEAARKPGALPGIVGGPASGGLKSGVRFGDFTKEQFRRFREATRVDVVPVNVRVRRFGRGLRELVQGKKE</sequence>
<feature type="region of interest" description="Disordered" evidence="1">
    <location>
        <begin position="422"/>
        <end position="512"/>
    </location>
</feature>
<evidence type="ECO:0000313" key="2">
    <source>
        <dbReference type="EMBL" id="KAL0945473.1"/>
    </source>
</evidence>
<evidence type="ECO:0000256" key="1">
    <source>
        <dbReference type="SAM" id="MobiDB-lite"/>
    </source>
</evidence>
<dbReference type="EMBL" id="JASNQZ010000018">
    <property type="protein sequence ID" value="KAL0945473.1"/>
    <property type="molecule type" value="Genomic_DNA"/>
</dbReference>
<gene>
    <name evidence="2" type="ORF">HGRIS_000960</name>
</gene>
<feature type="compositionally biased region" description="Pro residues" evidence="1">
    <location>
        <begin position="462"/>
        <end position="473"/>
    </location>
</feature>
<proteinExistence type="predicted"/>
<keyword evidence="3" id="KW-1185">Reference proteome</keyword>
<feature type="region of interest" description="Disordered" evidence="1">
    <location>
        <begin position="142"/>
        <end position="182"/>
    </location>
</feature>
<accession>A0ABR3IQC4</accession>
<evidence type="ECO:0000313" key="3">
    <source>
        <dbReference type="Proteomes" id="UP001556367"/>
    </source>
</evidence>
<name>A0ABR3IQC4_9AGAR</name>
<feature type="compositionally biased region" description="Low complexity" evidence="1">
    <location>
        <begin position="490"/>
        <end position="512"/>
    </location>
</feature>
<comment type="caution">
    <text evidence="2">The sequence shown here is derived from an EMBL/GenBank/DDBJ whole genome shotgun (WGS) entry which is preliminary data.</text>
</comment>
<reference evidence="3" key="1">
    <citation type="submission" date="2024-06" db="EMBL/GenBank/DDBJ databases">
        <title>Multi-omics analyses provide insights into the biosynthesis of the anticancer antibiotic pleurotin in Hohenbuehelia grisea.</title>
        <authorList>
            <person name="Weaver J.A."/>
            <person name="Alberti F."/>
        </authorList>
    </citation>
    <scope>NUCLEOTIDE SEQUENCE [LARGE SCALE GENOMIC DNA]</scope>
    <source>
        <strain evidence="3">T-177</strain>
    </source>
</reference>